<proteinExistence type="predicted"/>
<organism evidence="1 2">
    <name type="scientific">Rhizophagus irregularis</name>
    <dbReference type="NCBI Taxonomy" id="588596"/>
    <lineage>
        <taxon>Eukaryota</taxon>
        <taxon>Fungi</taxon>
        <taxon>Fungi incertae sedis</taxon>
        <taxon>Mucoromycota</taxon>
        <taxon>Glomeromycotina</taxon>
        <taxon>Glomeromycetes</taxon>
        <taxon>Glomerales</taxon>
        <taxon>Glomeraceae</taxon>
        <taxon>Rhizophagus</taxon>
    </lineage>
</organism>
<reference evidence="1 2" key="2">
    <citation type="submission" date="2017-10" db="EMBL/GenBank/DDBJ databases">
        <title>Extensive intraspecific genome diversity in a model arbuscular mycorrhizal fungus.</title>
        <authorList>
            <person name="Chen E.C.H."/>
            <person name="Morin E."/>
            <person name="Baudet D."/>
            <person name="Noel J."/>
            <person name="Ndikumana S."/>
            <person name="Charron P."/>
            <person name="St-Onge C."/>
            <person name="Giorgi J."/>
            <person name="Grigoriev I.V."/>
            <person name="Roux C."/>
            <person name="Martin F.M."/>
            <person name="Corradi N."/>
        </authorList>
    </citation>
    <scope>NUCLEOTIDE SEQUENCE [LARGE SCALE GENOMIC DNA]</scope>
    <source>
        <strain evidence="1 2">C2</strain>
    </source>
</reference>
<gene>
    <name evidence="1" type="ORF">RhiirC2_789538</name>
</gene>
<dbReference type="Proteomes" id="UP000233469">
    <property type="component" value="Unassembled WGS sequence"/>
</dbReference>
<comment type="caution">
    <text evidence="1">The sequence shown here is derived from an EMBL/GenBank/DDBJ whole genome shotgun (WGS) entry which is preliminary data.</text>
</comment>
<dbReference type="VEuPathDB" id="FungiDB:FUN_004123"/>
<evidence type="ECO:0000313" key="1">
    <source>
        <dbReference type="EMBL" id="PKK62997.1"/>
    </source>
</evidence>
<sequence>MSTRSLRSQSLTTNIELSNYHQKNDISFNDKRKFDDTQIENSFNNEDKFIKKVKLIENENNDYTTQEFELDIDINSEQCFDNERYITHELDFDI</sequence>
<accession>A0A2N1MMY2</accession>
<name>A0A2N1MMY2_9GLOM</name>
<protein>
    <submittedName>
        <fullName evidence="1">Uncharacterized protein</fullName>
    </submittedName>
</protein>
<reference evidence="1 2" key="1">
    <citation type="submission" date="2016-04" db="EMBL/GenBank/DDBJ databases">
        <title>Genome analyses suggest a sexual origin of heterokaryosis in a supposedly ancient asexual fungus.</title>
        <authorList>
            <person name="Ropars J."/>
            <person name="Sedzielewska K."/>
            <person name="Noel J."/>
            <person name="Charron P."/>
            <person name="Farinelli L."/>
            <person name="Marton T."/>
            <person name="Kruger M."/>
            <person name="Pelin A."/>
            <person name="Brachmann A."/>
            <person name="Corradi N."/>
        </authorList>
    </citation>
    <scope>NUCLEOTIDE SEQUENCE [LARGE SCALE GENOMIC DNA]</scope>
    <source>
        <strain evidence="1 2">C2</strain>
    </source>
</reference>
<dbReference type="EMBL" id="LLXL01001754">
    <property type="protein sequence ID" value="PKK62997.1"/>
    <property type="molecule type" value="Genomic_DNA"/>
</dbReference>
<evidence type="ECO:0000313" key="2">
    <source>
        <dbReference type="Proteomes" id="UP000233469"/>
    </source>
</evidence>
<dbReference type="AlphaFoldDB" id="A0A2N1MMY2"/>